<reference evidence="1" key="1">
    <citation type="submission" date="2021-05" db="EMBL/GenBank/DDBJ databases">
        <authorList>
            <person name="Alioto T."/>
            <person name="Alioto T."/>
            <person name="Gomez Garrido J."/>
        </authorList>
    </citation>
    <scope>NUCLEOTIDE SEQUENCE</scope>
</reference>
<protein>
    <submittedName>
        <fullName evidence="1">(northern house mosquito) hypothetical protein</fullName>
    </submittedName>
</protein>
<sequence>MPEFDILYIKVAGSARPNVPLPGSYTVLRDPGEDVVPVEGLLRLEQLFVHLYIPQPEVVSTHGERPLLGPMVQGNMATITVMLHSTVGQKLICVIVLNCNASRLRIFQLHGNNNRNYKTQ</sequence>
<evidence type="ECO:0000313" key="1">
    <source>
        <dbReference type="EMBL" id="CAG6452703.1"/>
    </source>
</evidence>
<dbReference type="EMBL" id="HBUE01021229">
    <property type="protein sequence ID" value="CAG6452702.1"/>
    <property type="molecule type" value="Transcribed_RNA"/>
</dbReference>
<accession>A0A8D8ACK1</accession>
<dbReference type="EMBL" id="HBUE01021230">
    <property type="protein sequence ID" value="CAG6452703.1"/>
    <property type="molecule type" value="Transcribed_RNA"/>
</dbReference>
<name>A0A8D8ACK1_CULPI</name>
<proteinExistence type="predicted"/>
<dbReference type="AlphaFoldDB" id="A0A8D8ACK1"/>
<organism evidence="1">
    <name type="scientific">Culex pipiens</name>
    <name type="common">House mosquito</name>
    <dbReference type="NCBI Taxonomy" id="7175"/>
    <lineage>
        <taxon>Eukaryota</taxon>
        <taxon>Metazoa</taxon>
        <taxon>Ecdysozoa</taxon>
        <taxon>Arthropoda</taxon>
        <taxon>Hexapoda</taxon>
        <taxon>Insecta</taxon>
        <taxon>Pterygota</taxon>
        <taxon>Neoptera</taxon>
        <taxon>Endopterygota</taxon>
        <taxon>Diptera</taxon>
        <taxon>Nematocera</taxon>
        <taxon>Culicoidea</taxon>
        <taxon>Culicidae</taxon>
        <taxon>Culicinae</taxon>
        <taxon>Culicini</taxon>
        <taxon>Culex</taxon>
        <taxon>Culex</taxon>
    </lineage>
</organism>